<protein>
    <recommendedName>
        <fullName evidence="4">Deacetylase PdaC domain-containing protein</fullName>
    </recommendedName>
</protein>
<dbReference type="EMBL" id="LNAM01000208">
    <property type="protein sequence ID" value="KSV57599.1"/>
    <property type="molecule type" value="Genomic_DNA"/>
</dbReference>
<proteinExistence type="predicted"/>
<gene>
    <name evidence="2" type="ORF">ASU35_04070</name>
</gene>
<accession>A0A0V8QAI6</accession>
<feature type="signal peptide" evidence="1">
    <location>
        <begin position="1"/>
        <end position="26"/>
    </location>
</feature>
<dbReference type="Proteomes" id="UP000054874">
    <property type="component" value="Unassembled WGS sequence"/>
</dbReference>
<evidence type="ECO:0008006" key="4">
    <source>
        <dbReference type="Google" id="ProtNLM"/>
    </source>
</evidence>
<evidence type="ECO:0000256" key="1">
    <source>
        <dbReference type="SAM" id="SignalP"/>
    </source>
</evidence>
<organism evidence="2 3">
    <name type="scientific">Acetivibrio ethanolgignens</name>
    <dbReference type="NCBI Taxonomy" id="290052"/>
    <lineage>
        <taxon>Bacteria</taxon>
        <taxon>Bacillati</taxon>
        <taxon>Bacillota</taxon>
        <taxon>Clostridia</taxon>
        <taxon>Eubacteriales</taxon>
        <taxon>Oscillospiraceae</taxon>
        <taxon>Acetivibrio</taxon>
    </lineage>
</organism>
<sequence>MRPASFGIVFAMLFLCFATISDHGTAALQEISFLRINYNNCLDSAIEDAMTESVEIDNGRQVRLNKEEVVDSFFTAMAVNFDAMENSGRRELLKACVPVIAFVERSKVTFFYDFLNEGNTREVWFEKKWKDFRIYFTLTDYIRVENMETGDALEGDFHDIGKVYDIPFFQEESWFSEEQKRLTREVLLENLEEIVKEHNVAVKRLGIQYRFFLPVIKDEEWYREIDQISMLVLFQGYPYGNHTIGYYNRMAIGGAEIKKKGYEYR</sequence>
<dbReference type="RefSeq" id="WP_058354095.1">
    <property type="nucleotide sequence ID" value="NZ_CABMMD010000208.1"/>
</dbReference>
<keyword evidence="3" id="KW-1185">Reference proteome</keyword>
<dbReference type="OrthoDB" id="1985886at2"/>
<dbReference type="STRING" id="290052.ASU35_04070"/>
<feature type="chain" id="PRO_5038368482" description="Deacetylase PdaC domain-containing protein" evidence="1">
    <location>
        <begin position="27"/>
        <end position="265"/>
    </location>
</feature>
<name>A0A0V8QAI6_9FIRM</name>
<keyword evidence="1" id="KW-0732">Signal</keyword>
<evidence type="ECO:0000313" key="3">
    <source>
        <dbReference type="Proteomes" id="UP000054874"/>
    </source>
</evidence>
<reference evidence="2 3" key="1">
    <citation type="submission" date="2015-11" db="EMBL/GenBank/DDBJ databases">
        <title>Butyribacter intestini gen. nov., sp. nov., a butyric acid-producing bacterium of the family Lachnospiraceae isolated from the human faeces.</title>
        <authorList>
            <person name="Zou Y."/>
            <person name="Xue W."/>
            <person name="Luo G."/>
            <person name="Lv M."/>
        </authorList>
    </citation>
    <scope>NUCLEOTIDE SEQUENCE [LARGE SCALE GENOMIC DNA]</scope>
    <source>
        <strain evidence="2 3">ACET-33324</strain>
    </source>
</reference>
<dbReference type="AlphaFoldDB" id="A0A0V8QAI6"/>
<comment type="caution">
    <text evidence="2">The sequence shown here is derived from an EMBL/GenBank/DDBJ whole genome shotgun (WGS) entry which is preliminary data.</text>
</comment>
<evidence type="ECO:0000313" key="2">
    <source>
        <dbReference type="EMBL" id="KSV57599.1"/>
    </source>
</evidence>